<feature type="transmembrane region" description="Helical" evidence="8">
    <location>
        <begin position="54"/>
        <end position="80"/>
    </location>
</feature>
<name>A0AAU9XAE2_9CNID</name>
<feature type="transmembrane region" description="Helical" evidence="8">
    <location>
        <begin position="312"/>
        <end position="334"/>
    </location>
</feature>
<proteinExistence type="predicted"/>
<evidence type="ECO:0000256" key="3">
    <source>
        <dbReference type="ARBA" id="ARBA00022692"/>
    </source>
</evidence>
<keyword evidence="3 8" id="KW-0812">Transmembrane</keyword>
<dbReference type="GO" id="GO:0012505">
    <property type="term" value="C:endomembrane system"/>
    <property type="evidence" value="ECO:0007669"/>
    <property type="project" value="UniProtKB-SubCell"/>
</dbReference>
<evidence type="ECO:0000256" key="4">
    <source>
        <dbReference type="ARBA" id="ARBA00022989"/>
    </source>
</evidence>
<evidence type="ECO:0000256" key="5">
    <source>
        <dbReference type="ARBA" id="ARBA00023136"/>
    </source>
</evidence>
<keyword evidence="10" id="KW-1185">Reference proteome</keyword>
<feature type="transmembrane region" description="Helical" evidence="8">
    <location>
        <begin position="132"/>
        <end position="153"/>
    </location>
</feature>
<keyword evidence="6" id="KW-0458">Lysosome</keyword>
<dbReference type="PANTHER" id="PTHR15146">
    <property type="entry name" value="INTEGRAL MEMBRANE PROTEIN GPR137"/>
    <property type="match status" value="1"/>
</dbReference>
<comment type="caution">
    <text evidence="9">The sequence shown here is derived from an EMBL/GenBank/DDBJ whole genome shotgun (WGS) entry which is preliminary data.</text>
</comment>
<keyword evidence="5 8" id="KW-0472">Membrane</keyword>
<evidence type="ECO:0000256" key="8">
    <source>
        <dbReference type="SAM" id="Phobius"/>
    </source>
</evidence>
<evidence type="ECO:0000313" key="9">
    <source>
        <dbReference type="EMBL" id="CAH3140602.1"/>
    </source>
</evidence>
<feature type="transmembrane region" description="Helical" evidence="8">
    <location>
        <begin position="92"/>
        <end position="112"/>
    </location>
</feature>
<dbReference type="PANTHER" id="PTHR15146:SF3">
    <property type="entry name" value="THH1_TOM1_TOM3 DOMAIN-CONTAINING PROTEIN"/>
    <property type="match status" value="1"/>
</dbReference>
<comment type="subcellular location">
    <subcellularLocation>
        <location evidence="1">Endomembrane system</location>
        <topology evidence="1">Multi-pass membrane protein</topology>
    </subcellularLocation>
    <subcellularLocation>
        <location evidence="2">Lysosome membrane</location>
    </subcellularLocation>
</comment>
<dbReference type="GO" id="GO:1904263">
    <property type="term" value="P:positive regulation of TORC1 signaling"/>
    <property type="evidence" value="ECO:0007669"/>
    <property type="project" value="TreeGrafter"/>
</dbReference>
<evidence type="ECO:0000256" key="6">
    <source>
        <dbReference type="ARBA" id="ARBA00023228"/>
    </source>
</evidence>
<dbReference type="AlphaFoldDB" id="A0AAU9XAE2"/>
<feature type="region of interest" description="Disordered" evidence="7">
    <location>
        <begin position="365"/>
        <end position="448"/>
    </location>
</feature>
<dbReference type="Proteomes" id="UP001159428">
    <property type="component" value="Unassembled WGS sequence"/>
</dbReference>
<keyword evidence="4 8" id="KW-1133">Transmembrane helix</keyword>
<evidence type="ECO:0000256" key="2">
    <source>
        <dbReference type="ARBA" id="ARBA00004656"/>
    </source>
</evidence>
<feature type="compositionally biased region" description="Polar residues" evidence="7">
    <location>
        <begin position="375"/>
        <end position="386"/>
    </location>
</feature>
<evidence type="ECO:0000256" key="1">
    <source>
        <dbReference type="ARBA" id="ARBA00004127"/>
    </source>
</evidence>
<organism evidence="9 10">
    <name type="scientific">Pocillopora meandrina</name>
    <dbReference type="NCBI Taxonomy" id="46732"/>
    <lineage>
        <taxon>Eukaryota</taxon>
        <taxon>Metazoa</taxon>
        <taxon>Cnidaria</taxon>
        <taxon>Anthozoa</taxon>
        <taxon>Hexacorallia</taxon>
        <taxon>Scleractinia</taxon>
        <taxon>Astrocoeniina</taxon>
        <taxon>Pocilloporidae</taxon>
        <taxon>Pocillopora</taxon>
    </lineage>
</organism>
<gene>
    <name evidence="9" type="ORF">PMEA_00019304</name>
</gene>
<feature type="transmembrane region" description="Helical" evidence="8">
    <location>
        <begin position="165"/>
        <end position="185"/>
    </location>
</feature>
<dbReference type="GO" id="GO:0005765">
    <property type="term" value="C:lysosomal membrane"/>
    <property type="evidence" value="ECO:0007669"/>
    <property type="project" value="UniProtKB-SubCell"/>
</dbReference>
<evidence type="ECO:0000256" key="7">
    <source>
        <dbReference type="SAM" id="MobiDB-lite"/>
    </source>
</evidence>
<reference evidence="9 10" key="1">
    <citation type="submission" date="2022-05" db="EMBL/GenBank/DDBJ databases">
        <authorList>
            <consortium name="Genoscope - CEA"/>
            <person name="William W."/>
        </authorList>
    </citation>
    <scope>NUCLEOTIDE SEQUENCE [LARGE SCALE GENOMIC DNA]</scope>
</reference>
<feature type="transmembrane region" description="Helical" evidence="8">
    <location>
        <begin position="247"/>
        <end position="270"/>
    </location>
</feature>
<sequence>MGLKPNNSLETARSIYTEYSPESSYEEMMARQTSFPANSTTPATLGPGISRPAYLALTIVFTTLYALLFFMIVVQLCLILYHKHRRLSYQSVFLFIYLLWAALRTTLFSFYFKNSAQTNTFDRFIRWLLYAFPIYLQFLTLSLLTLYLAKVVLRTRRSTLEPLTFRLYLPCSFAAVNIVFFALNITSSIVCREQDAHDTLVILRVIINGLLFVVVGVVLCFCIIKITRAPAVNVLLEGQGATTRQGILLCVLVVLLYLSRVVYNLIAVAVPHDLSSFGYGWINVSDEGEINYRDSSCDSCNKVHDEMRDVEFITFGVVLIVWEVLPTFMVILFFRVRRPNIGDMGPSGIVSQSCDKKSYFFDNPRRYDSDEDLTESQGQTRGSQYNIPGVLSPSASSGSVNRPRSSYGSISAARSGSFQRSNSYSKVYLPGATPPTLPPWSENQAGWSGYQADGSGFKADVLVEQNEA</sequence>
<accession>A0AAU9XAE2</accession>
<feature type="compositionally biased region" description="Polar residues" evidence="7">
    <location>
        <begin position="393"/>
        <end position="425"/>
    </location>
</feature>
<feature type="transmembrane region" description="Helical" evidence="8">
    <location>
        <begin position="205"/>
        <end position="226"/>
    </location>
</feature>
<protein>
    <recommendedName>
        <fullName evidence="11">Integral membrane protein</fullName>
    </recommendedName>
</protein>
<dbReference type="InterPro" id="IPR029723">
    <property type="entry name" value="GPR137"/>
</dbReference>
<dbReference type="EMBL" id="CALNXJ010000034">
    <property type="protein sequence ID" value="CAH3140602.1"/>
    <property type="molecule type" value="Genomic_DNA"/>
</dbReference>
<evidence type="ECO:0008006" key="11">
    <source>
        <dbReference type="Google" id="ProtNLM"/>
    </source>
</evidence>
<evidence type="ECO:0000313" key="10">
    <source>
        <dbReference type="Proteomes" id="UP001159428"/>
    </source>
</evidence>
<dbReference type="CDD" id="cd21464">
    <property type="entry name" value="7tm_GPR137"/>
    <property type="match status" value="1"/>
</dbReference>